<gene>
    <name evidence="3" type="ORF">GCM10010831_23440</name>
</gene>
<dbReference type="SUPFAM" id="SSF53448">
    <property type="entry name" value="Nucleotide-diphospho-sugar transferases"/>
    <property type="match status" value="1"/>
</dbReference>
<feature type="transmembrane region" description="Helical" evidence="1">
    <location>
        <begin position="290"/>
        <end position="319"/>
    </location>
</feature>
<evidence type="ECO:0000256" key="1">
    <source>
        <dbReference type="SAM" id="Phobius"/>
    </source>
</evidence>
<keyword evidence="1" id="KW-0472">Membrane</keyword>
<dbReference type="InterPro" id="IPR029044">
    <property type="entry name" value="Nucleotide-diphossugar_trans"/>
</dbReference>
<keyword evidence="1" id="KW-0812">Transmembrane</keyword>
<feature type="domain" description="Glycosyltransferase 2-like" evidence="2">
    <location>
        <begin position="6"/>
        <end position="155"/>
    </location>
</feature>
<dbReference type="EMBL" id="BMGL01000015">
    <property type="protein sequence ID" value="GGE21680.1"/>
    <property type="molecule type" value="Genomic_DNA"/>
</dbReference>
<sequence length="338" mass="38927">MDLSVSFIIPVFNRPDEIKELLDSFYKQQTQHLFEIVIIEDGSRISCFSVVEEFIPKLNIKYLKKANTGPGDSRNYGMQHASGNFFVILDSDIILPKNYINQVLLFICTNNVHCFGGPDLAHDGFTNLQKAIDFTMTSFITTGGIRGGKKQIQTYEPRSFNMGISKEVFLKTAGFANIHPGEDPDLSIRIQKLGYKTFYLAEAGVFHKRRISWKKFINQVYKFGLVRPILMKKHPETKKVSFFFPSIFSLFLVLAVLFSLFDFYYPLVLCLVYLFVVSLVSFIKLKSITISFYVIISTLIQFSGYGFGFINSFFFIHLLNKNPRSKFPFLFFKGEKQF</sequence>
<comment type="caution">
    <text evidence="3">The sequence shown here is derived from an EMBL/GenBank/DDBJ whole genome shotgun (WGS) entry which is preliminary data.</text>
</comment>
<dbReference type="GO" id="GO:0016740">
    <property type="term" value="F:transferase activity"/>
    <property type="evidence" value="ECO:0007669"/>
    <property type="project" value="UniProtKB-KW"/>
</dbReference>
<dbReference type="Gene3D" id="3.90.550.10">
    <property type="entry name" value="Spore Coat Polysaccharide Biosynthesis Protein SpsA, Chain A"/>
    <property type="match status" value="1"/>
</dbReference>
<dbReference type="Pfam" id="PF00535">
    <property type="entry name" value="Glycos_transf_2"/>
    <property type="match status" value="1"/>
</dbReference>
<keyword evidence="4" id="KW-1185">Reference proteome</keyword>
<keyword evidence="3" id="KW-0808">Transferase</keyword>
<evidence type="ECO:0000313" key="3">
    <source>
        <dbReference type="EMBL" id="GGE21680.1"/>
    </source>
</evidence>
<proteinExistence type="predicted"/>
<evidence type="ECO:0000259" key="2">
    <source>
        <dbReference type="Pfam" id="PF00535"/>
    </source>
</evidence>
<name>A0A917A175_9FLAO</name>
<dbReference type="PANTHER" id="PTHR43685:SF3">
    <property type="entry name" value="SLR2126 PROTEIN"/>
    <property type="match status" value="1"/>
</dbReference>
<feature type="transmembrane region" description="Helical" evidence="1">
    <location>
        <begin position="240"/>
        <end position="258"/>
    </location>
</feature>
<protein>
    <submittedName>
        <fullName evidence="3">Glycosyl transferase family 2</fullName>
    </submittedName>
</protein>
<dbReference type="InterPro" id="IPR001173">
    <property type="entry name" value="Glyco_trans_2-like"/>
</dbReference>
<reference evidence="3 4" key="1">
    <citation type="journal article" date="2014" name="Int. J. Syst. Evol. Microbiol.">
        <title>Complete genome sequence of Corynebacterium casei LMG S-19264T (=DSM 44701T), isolated from a smear-ripened cheese.</title>
        <authorList>
            <consortium name="US DOE Joint Genome Institute (JGI-PGF)"/>
            <person name="Walter F."/>
            <person name="Albersmeier A."/>
            <person name="Kalinowski J."/>
            <person name="Ruckert C."/>
        </authorList>
    </citation>
    <scope>NUCLEOTIDE SEQUENCE [LARGE SCALE GENOMIC DNA]</scope>
    <source>
        <strain evidence="3 4">CGMCC 1.12925</strain>
    </source>
</reference>
<dbReference type="Proteomes" id="UP000599688">
    <property type="component" value="Unassembled WGS sequence"/>
</dbReference>
<keyword evidence="1" id="KW-1133">Transmembrane helix</keyword>
<evidence type="ECO:0000313" key="4">
    <source>
        <dbReference type="Proteomes" id="UP000599688"/>
    </source>
</evidence>
<dbReference type="InterPro" id="IPR050834">
    <property type="entry name" value="Glycosyltransf_2"/>
</dbReference>
<feature type="transmembrane region" description="Helical" evidence="1">
    <location>
        <begin position="264"/>
        <end position="283"/>
    </location>
</feature>
<accession>A0A917A175</accession>
<organism evidence="3 4">
    <name type="scientific">Psychroflexus salis</name>
    <dbReference type="NCBI Taxonomy" id="1526574"/>
    <lineage>
        <taxon>Bacteria</taxon>
        <taxon>Pseudomonadati</taxon>
        <taxon>Bacteroidota</taxon>
        <taxon>Flavobacteriia</taxon>
        <taxon>Flavobacteriales</taxon>
        <taxon>Flavobacteriaceae</taxon>
        <taxon>Psychroflexus</taxon>
    </lineage>
</organism>
<dbReference type="PANTHER" id="PTHR43685">
    <property type="entry name" value="GLYCOSYLTRANSFERASE"/>
    <property type="match status" value="1"/>
</dbReference>
<dbReference type="AlphaFoldDB" id="A0A917A175"/>